<dbReference type="EMBL" id="BQNB010011538">
    <property type="protein sequence ID" value="GJS91858.1"/>
    <property type="molecule type" value="Genomic_DNA"/>
</dbReference>
<proteinExistence type="predicted"/>
<feature type="region of interest" description="Disordered" evidence="1">
    <location>
        <begin position="255"/>
        <end position="327"/>
    </location>
</feature>
<evidence type="ECO:0000313" key="3">
    <source>
        <dbReference type="Proteomes" id="UP001151760"/>
    </source>
</evidence>
<name>A0ABQ4ZNM8_9ASTR</name>
<dbReference type="Proteomes" id="UP001151760">
    <property type="component" value="Unassembled WGS sequence"/>
</dbReference>
<comment type="caution">
    <text evidence="2">The sequence shown here is derived from an EMBL/GenBank/DDBJ whole genome shotgun (WGS) entry which is preliminary data.</text>
</comment>
<feature type="compositionally biased region" description="Polar residues" evidence="1">
    <location>
        <begin position="279"/>
        <end position="295"/>
    </location>
</feature>
<organism evidence="2 3">
    <name type="scientific">Tanacetum coccineum</name>
    <dbReference type="NCBI Taxonomy" id="301880"/>
    <lineage>
        <taxon>Eukaryota</taxon>
        <taxon>Viridiplantae</taxon>
        <taxon>Streptophyta</taxon>
        <taxon>Embryophyta</taxon>
        <taxon>Tracheophyta</taxon>
        <taxon>Spermatophyta</taxon>
        <taxon>Magnoliopsida</taxon>
        <taxon>eudicotyledons</taxon>
        <taxon>Gunneridae</taxon>
        <taxon>Pentapetalae</taxon>
        <taxon>asterids</taxon>
        <taxon>campanulids</taxon>
        <taxon>Asterales</taxon>
        <taxon>Asteraceae</taxon>
        <taxon>Asteroideae</taxon>
        <taxon>Anthemideae</taxon>
        <taxon>Anthemidinae</taxon>
        <taxon>Tanacetum</taxon>
    </lineage>
</organism>
<gene>
    <name evidence="2" type="ORF">Tco_0774494</name>
</gene>
<keyword evidence="3" id="KW-1185">Reference proteome</keyword>
<reference evidence="2" key="2">
    <citation type="submission" date="2022-01" db="EMBL/GenBank/DDBJ databases">
        <authorList>
            <person name="Yamashiro T."/>
            <person name="Shiraishi A."/>
            <person name="Satake H."/>
            <person name="Nakayama K."/>
        </authorList>
    </citation>
    <scope>NUCLEOTIDE SEQUENCE</scope>
</reference>
<reference evidence="2" key="1">
    <citation type="journal article" date="2022" name="Int. J. Mol. Sci.">
        <title>Draft Genome of Tanacetum Coccineum: Genomic Comparison of Closely Related Tanacetum-Family Plants.</title>
        <authorList>
            <person name="Yamashiro T."/>
            <person name="Shiraishi A."/>
            <person name="Nakayama K."/>
            <person name="Satake H."/>
        </authorList>
    </citation>
    <scope>NUCLEOTIDE SEQUENCE</scope>
</reference>
<protein>
    <submittedName>
        <fullName evidence="2">Uncharacterized protein</fullName>
    </submittedName>
</protein>
<accession>A0ABQ4ZNM8</accession>
<sequence length="375" mass="41837">MAALVSCPKHNMVACLEKTEQNAQFHEIVDFLTRSSIYYSLTVSPTVSTSLIEQFWNTATSKTVNDVSYIKAKVAGKTVSISEASIRRDLLFNDVDGIDCLTNQEIYENLQLMGYEGDLTILTFQKALFSPQWKYLIHTLIHCLSSKSTSWDQFPTNIASALICLATDRKFNFSKMIFEGMIRNLDAKKQFLMYPRFVQVFLNNQLSNLPAPLDNLPIPVLTKKVFTNMAKQGLHFSGHVTPLFPNMLAQAVVDEGEGSAQPTEPQPTPSPTQPSTETNPLVTESSYRPDTTQVPRDSLEGTDRSKGDQVQSSNDRPHSGGNTSERAEGGLNLQVLHNTCTLLSQQVLDLQKAKMLSLLKIFKLKKRIKKAGEEV</sequence>
<evidence type="ECO:0000313" key="2">
    <source>
        <dbReference type="EMBL" id="GJS91858.1"/>
    </source>
</evidence>
<feature type="compositionally biased region" description="Basic and acidic residues" evidence="1">
    <location>
        <begin position="297"/>
        <end position="307"/>
    </location>
</feature>
<feature type="compositionally biased region" description="Polar residues" evidence="1">
    <location>
        <begin position="308"/>
        <end position="324"/>
    </location>
</feature>
<evidence type="ECO:0000256" key="1">
    <source>
        <dbReference type="SAM" id="MobiDB-lite"/>
    </source>
</evidence>